<dbReference type="InterPro" id="IPR028082">
    <property type="entry name" value="Peripla_BP_I"/>
</dbReference>
<evidence type="ECO:0000313" key="2">
    <source>
        <dbReference type="Proteomes" id="UP001196413"/>
    </source>
</evidence>
<protein>
    <submittedName>
        <fullName evidence="1">Nitrogen permease regulator 2</fullName>
    </submittedName>
</protein>
<comment type="caution">
    <text evidence="1">The sequence shown here is derived from an EMBL/GenBank/DDBJ whole genome shotgun (WGS) entry which is preliminary data.</text>
</comment>
<gene>
    <name evidence="1" type="primary">NPR2_9</name>
    <name evidence="1" type="ORF">KIN20_036859</name>
</gene>
<dbReference type="EMBL" id="JAHQIW010007413">
    <property type="protein sequence ID" value="KAJ1374225.1"/>
    <property type="molecule type" value="Genomic_DNA"/>
</dbReference>
<dbReference type="SUPFAM" id="SSF53822">
    <property type="entry name" value="Periplasmic binding protein-like I"/>
    <property type="match status" value="1"/>
</dbReference>
<dbReference type="Proteomes" id="UP001196413">
    <property type="component" value="Unassembled WGS sequence"/>
</dbReference>
<keyword evidence="2" id="KW-1185">Reference proteome</keyword>
<proteinExistence type="predicted"/>
<organism evidence="1 2">
    <name type="scientific">Parelaphostrongylus tenuis</name>
    <name type="common">Meningeal worm</name>
    <dbReference type="NCBI Taxonomy" id="148309"/>
    <lineage>
        <taxon>Eukaryota</taxon>
        <taxon>Metazoa</taxon>
        <taxon>Ecdysozoa</taxon>
        <taxon>Nematoda</taxon>
        <taxon>Chromadorea</taxon>
        <taxon>Rhabditida</taxon>
        <taxon>Rhabditina</taxon>
        <taxon>Rhabditomorpha</taxon>
        <taxon>Strongyloidea</taxon>
        <taxon>Metastrongylidae</taxon>
        <taxon>Parelaphostrongylus</taxon>
    </lineage>
</organism>
<dbReference type="AlphaFoldDB" id="A0AAD5WLL8"/>
<accession>A0AAD5WLL8</accession>
<sequence>MGMTNDEYVYIISELGTIGYSKGTSLDENRTVYIWEDQSVLPDGRDNDASKAFLRTFMLSETPDYIRSSPTYTSFSDNVQEKMKHEPFLCDTCDFEHGWKIETPDKTYGFDTTKFLLHGQMLYVLSDSVIAKTHGQLGLLAHQLYDALLIYATVVNETLSTNTSFRDGRSLFRNTVGEYEGLLSNITIARNGARIPEFSFFTLNRRDFTPLIVAHITTNTEGEMRRNSDQHIALCGDGCLTHSGPWPTALAQPPRASGGSAASSVQCLVVPYNGKRSRTRERERLDALWKIPFVALQEVTVKQCDRRSRHSGMNPFERSLARMKYEKASLSSDFSCRTLDVLN</sequence>
<reference evidence="1" key="1">
    <citation type="submission" date="2021-06" db="EMBL/GenBank/DDBJ databases">
        <title>Parelaphostrongylus tenuis whole genome reference sequence.</title>
        <authorList>
            <person name="Garwood T.J."/>
            <person name="Larsen P.A."/>
            <person name="Fountain-Jones N.M."/>
            <person name="Garbe J.R."/>
            <person name="Macchietto M.G."/>
            <person name="Kania S.A."/>
            <person name="Gerhold R.W."/>
            <person name="Richards J.E."/>
            <person name="Wolf T.M."/>
        </authorList>
    </citation>
    <scope>NUCLEOTIDE SEQUENCE</scope>
    <source>
        <strain evidence="1">MNPRO001-30</strain>
        <tissue evidence="1">Meninges</tissue>
    </source>
</reference>
<name>A0AAD5WLL8_PARTN</name>
<evidence type="ECO:0000313" key="1">
    <source>
        <dbReference type="EMBL" id="KAJ1374225.1"/>
    </source>
</evidence>
<dbReference type="Gene3D" id="3.40.50.2300">
    <property type="match status" value="1"/>
</dbReference>